<comment type="caution">
    <text evidence="2">The sequence shown here is derived from an EMBL/GenBank/DDBJ whole genome shotgun (WGS) entry which is preliminary data.</text>
</comment>
<name>A0ABS2BH82_9NEIS</name>
<feature type="transmembrane region" description="Helical" evidence="1">
    <location>
        <begin position="101"/>
        <end position="125"/>
    </location>
</feature>
<organism evidence="2 3">
    <name type="scientific">Jeongeupia naejangsanensis</name>
    <dbReference type="NCBI Taxonomy" id="613195"/>
    <lineage>
        <taxon>Bacteria</taxon>
        <taxon>Pseudomonadati</taxon>
        <taxon>Pseudomonadota</taxon>
        <taxon>Betaproteobacteria</taxon>
        <taxon>Neisseriales</taxon>
        <taxon>Chitinibacteraceae</taxon>
        <taxon>Jeongeupia</taxon>
    </lineage>
</organism>
<dbReference type="RefSeq" id="WP_203536617.1">
    <property type="nucleotide sequence ID" value="NZ_JAESND010000001.1"/>
</dbReference>
<dbReference type="Proteomes" id="UP000809431">
    <property type="component" value="Unassembled WGS sequence"/>
</dbReference>
<keyword evidence="3" id="KW-1185">Reference proteome</keyword>
<evidence type="ECO:0000256" key="1">
    <source>
        <dbReference type="SAM" id="Phobius"/>
    </source>
</evidence>
<protein>
    <submittedName>
        <fullName evidence="2">Uncharacterized protein</fullName>
    </submittedName>
</protein>
<feature type="transmembrane region" description="Helical" evidence="1">
    <location>
        <begin position="30"/>
        <end position="51"/>
    </location>
</feature>
<keyword evidence="1" id="KW-0812">Transmembrane</keyword>
<feature type="transmembrane region" description="Helical" evidence="1">
    <location>
        <begin position="71"/>
        <end position="89"/>
    </location>
</feature>
<sequence length="266" mass="29911">MKKKGLLRKPKLGSTGAVERKRKEYVESWFGWRLLLSSFAVIVAPCAYIFGRAYHDGYLIEFGLSSSHFPIDVIEAYVGAFYAVLGIWKRFAIWLNIPSEFFAFLIAFLIVLAFYVLMGYLFIILKEWVDGLKFTSNSNRLRSFAGWLSPAKNRFVRSLGFVSAIGLLIFCAGYLVFAFVLIARLVPSVSFSQGEYYAKEQKASFEKGVCNERKKTLGLCVALKSGDGKLIASGAYISRNEKSIAIYADGVSKIYSIPDKYVIESY</sequence>
<keyword evidence="1" id="KW-0472">Membrane</keyword>
<keyword evidence="1" id="KW-1133">Transmembrane helix</keyword>
<gene>
    <name evidence="2" type="ORF">JMJ54_03890</name>
</gene>
<reference evidence="2 3" key="1">
    <citation type="submission" date="2021-01" db="EMBL/GenBank/DDBJ databases">
        <title>Draft Genome Sequence and Polyhydroxyalkanoate Biosynthetic Potential of Jeongeupia naejangsanensis Type Strain DSM 24253.</title>
        <authorList>
            <person name="Turrini P."/>
            <person name="Artuso I."/>
            <person name="Lugli G.A."/>
            <person name="Frangipani E."/>
            <person name="Ventura M."/>
            <person name="Visca P."/>
        </authorList>
    </citation>
    <scope>NUCLEOTIDE SEQUENCE [LARGE SCALE GENOMIC DNA]</scope>
    <source>
        <strain evidence="2 3">DSM 24253</strain>
    </source>
</reference>
<proteinExistence type="predicted"/>
<accession>A0ABS2BH82</accession>
<evidence type="ECO:0000313" key="3">
    <source>
        <dbReference type="Proteomes" id="UP000809431"/>
    </source>
</evidence>
<feature type="transmembrane region" description="Helical" evidence="1">
    <location>
        <begin position="159"/>
        <end position="183"/>
    </location>
</feature>
<dbReference type="EMBL" id="JAESND010000001">
    <property type="protein sequence ID" value="MBM3114961.1"/>
    <property type="molecule type" value="Genomic_DNA"/>
</dbReference>
<evidence type="ECO:0000313" key="2">
    <source>
        <dbReference type="EMBL" id="MBM3114961.1"/>
    </source>
</evidence>